<evidence type="ECO:0000313" key="3">
    <source>
        <dbReference type="Proteomes" id="UP001497744"/>
    </source>
</evidence>
<reference evidence="2 3" key="1">
    <citation type="submission" date="2021-06" db="EMBL/GenBank/DDBJ databases">
        <title>Genome sequence of Babesia caballi.</title>
        <authorList>
            <person name="Yamagishi J."/>
            <person name="Kidaka T."/>
            <person name="Ochi A."/>
        </authorList>
    </citation>
    <scope>NUCLEOTIDE SEQUENCE [LARGE SCALE GENOMIC DNA]</scope>
    <source>
        <strain evidence="2">USDA-D6B2</strain>
    </source>
</reference>
<sequence length="349" mass="37248">MVEMGVQKRNLTDWPDNLKDVIDWFLRVGGKDKGSNGDDKKSELQNAVAALTDYSKVKEGLGGGNVAGLFNAVGDGLQRFIGYDSGQRYMTDKGIGLSSYGGYASSYKDSAKWDGGSSNPTTYAHILLCSMPLLYFGITYLFWMCCRGWKAQMISGGYGGSNLNAFLQDMNYDTGKLKSDVNGQKIATLLGSEDDSIMDLKTIYSSVTYIYPQFLEQLQLKATTASPINVPLYKLYSASHTYLNNKTKSPIKDLPQTQADIANTLNGYSEAVTKLEPAGVKKLSEGYLTLLKQIQSVFNEDPPAPPSSSGGSIAGSLLGTAAVGGAGAAVAFNVGGVTTALKGAIGLFK</sequence>
<feature type="transmembrane region" description="Helical" evidence="1">
    <location>
        <begin position="123"/>
        <end position="143"/>
    </location>
</feature>
<dbReference type="GeneID" id="94193765"/>
<dbReference type="EMBL" id="BPLF01000001">
    <property type="protein sequence ID" value="GIX62284.1"/>
    <property type="molecule type" value="Genomic_DNA"/>
</dbReference>
<protein>
    <submittedName>
        <fullName evidence="2">Variant erythrocyte surface antigen-1 family protein</fullName>
    </submittedName>
</protein>
<name>A0AAV4LR67_BABCB</name>
<accession>A0AAV4LR67</accession>
<keyword evidence="3" id="KW-1185">Reference proteome</keyword>
<dbReference type="Proteomes" id="UP001497744">
    <property type="component" value="Unassembled WGS sequence"/>
</dbReference>
<keyword evidence="1" id="KW-0812">Transmembrane</keyword>
<dbReference type="AlphaFoldDB" id="A0AAV4LR67"/>
<dbReference type="RefSeq" id="XP_067714353.1">
    <property type="nucleotide sequence ID" value="XM_067858252.1"/>
</dbReference>
<comment type="caution">
    <text evidence="2">The sequence shown here is derived from an EMBL/GenBank/DDBJ whole genome shotgun (WGS) entry which is preliminary data.</text>
</comment>
<organism evidence="2 3">
    <name type="scientific">Babesia caballi</name>
    <dbReference type="NCBI Taxonomy" id="5871"/>
    <lineage>
        <taxon>Eukaryota</taxon>
        <taxon>Sar</taxon>
        <taxon>Alveolata</taxon>
        <taxon>Apicomplexa</taxon>
        <taxon>Aconoidasida</taxon>
        <taxon>Piroplasmida</taxon>
        <taxon>Babesiidae</taxon>
        <taxon>Babesia</taxon>
    </lineage>
</organism>
<evidence type="ECO:0000313" key="2">
    <source>
        <dbReference type="EMBL" id="GIX62284.1"/>
    </source>
</evidence>
<keyword evidence="1" id="KW-1133">Transmembrane helix</keyword>
<keyword evidence="1" id="KW-0472">Membrane</keyword>
<gene>
    <name evidence="2" type="ORF">BcabD6B2_17190</name>
</gene>
<proteinExistence type="predicted"/>
<evidence type="ECO:0000256" key="1">
    <source>
        <dbReference type="SAM" id="Phobius"/>
    </source>
</evidence>